<protein>
    <recommendedName>
        <fullName evidence="3">Acetyltransferase (GNAT) family protein</fullName>
    </recommendedName>
</protein>
<dbReference type="InterPro" id="IPR051908">
    <property type="entry name" value="Ribosomal_N-acetyltransferase"/>
</dbReference>
<gene>
    <name evidence="1" type="ORF">C8N45_101164</name>
</gene>
<name>A0A2T6KPU6_9RHOB</name>
<sequence>MTRYNRQGQPIGPAVANWSGCETIPRTPMRGAICDVVPLEPSHSDDLFAAYALDTSSQLWTYMTKGPFASQQQLCDWVSDCADAQDTLFFAVIDKATDKAIGVVSYLRLQPENGVV</sequence>
<evidence type="ECO:0000313" key="2">
    <source>
        <dbReference type="Proteomes" id="UP000244523"/>
    </source>
</evidence>
<dbReference type="GO" id="GO:0008999">
    <property type="term" value="F:protein-N-terminal-alanine acetyltransferase activity"/>
    <property type="evidence" value="ECO:0007669"/>
    <property type="project" value="TreeGrafter"/>
</dbReference>
<evidence type="ECO:0008006" key="3">
    <source>
        <dbReference type="Google" id="ProtNLM"/>
    </source>
</evidence>
<keyword evidence="2" id="KW-1185">Reference proteome</keyword>
<dbReference type="Proteomes" id="UP000244523">
    <property type="component" value="Unassembled WGS sequence"/>
</dbReference>
<reference evidence="1 2" key="1">
    <citation type="submission" date="2018-04" db="EMBL/GenBank/DDBJ databases">
        <title>Genomic Encyclopedia of Archaeal and Bacterial Type Strains, Phase II (KMG-II): from individual species to whole genera.</title>
        <authorList>
            <person name="Goeker M."/>
        </authorList>
    </citation>
    <scope>NUCLEOTIDE SEQUENCE [LARGE SCALE GENOMIC DNA]</scope>
    <source>
        <strain evidence="1 2">DSM 29955</strain>
    </source>
</reference>
<dbReference type="GO" id="GO:1990189">
    <property type="term" value="F:protein N-terminal-serine acetyltransferase activity"/>
    <property type="evidence" value="ECO:0007669"/>
    <property type="project" value="TreeGrafter"/>
</dbReference>
<dbReference type="RefSeq" id="WP_309498320.1">
    <property type="nucleotide sequence ID" value="NZ_QBUD01000001.1"/>
</dbReference>
<organism evidence="1 2">
    <name type="scientific">Yoonia sediminilitoris</name>
    <dbReference type="NCBI Taxonomy" id="1286148"/>
    <lineage>
        <taxon>Bacteria</taxon>
        <taxon>Pseudomonadati</taxon>
        <taxon>Pseudomonadota</taxon>
        <taxon>Alphaproteobacteria</taxon>
        <taxon>Rhodobacterales</taxon>
        <taxon>Paracoccaceae</taxon>
        <taxon>Yoonia</taxon>
    </lineage>
</organism>
<dbReference type="EMBL" id="QBUD01000001">
    <property type="protein sequence ID" value="PUB18580.1"/>
    <property type="molecule type" value="Genomic_DNA"/>
</dbReference>
<proteinExistence type="predicted"/>
<dbReference type="AlphaFoldDB" id="A0A2T6KPU6"/>
<accession>A0A2T6KPU6</accession>
<dbReference type="PANTHER" id="PTHR43441:SF2">
    <property type="entry name" value="FAMILY ACETYLTRANSFERASE, PUTATIVE (AFU_ORTHOLOGUE AFUA_7G00850)-RELATED"/>
    <property type="match status" value="1"/>
</dbReference>
<evidence type="ECO:0000313" key="1">
    <source>
        <dbReference type="EMBL" id="PUB18580.1"/>
    </source>
</evidence>
<dbReference type="Gene3D" id="3.40.630.30">
    <property type="match status" value="1"/>
</dbReference>
<dbReference type="InterPro" id="IPR016181">
    <property type="entry name" value="Acyl_CoA_acyltransferase"/>
</dbReference>
<comment type="caution">
    <text evidence="1">The sequence shown here is derived from an EMBL/GenBank/DDBJ whole genome shotgun (WGS) entry which is preliminary data.</text>
</comment>
<dbReference type="SUPFAM" id="SSF55729">
    <property type="entry name" value="Acyl-CoA N-acyltransferases (Nat)"/>
    <property type="match status" value="1"/>
</dbReference>
<dbReference type="PANTHER" id="PTHR43441">
    <property type="entry name" value="RIBOSOMAL-PROTEIN-SERINE ACETYLTRANSFERASE"/>
    <property type="match status" value="1"/>
</dbReference>